<dbReference type="NCBIfam" id="NF033546">
    <property type="entry name" value="transpos_IS21"/>
    <property type="match status" value="1"/>
</dbReference>
<dbReference type="InterPro" id="IPR012337">
    <property type="entry name" value="RNaseH-like_sf"/>
</dbReference>
<reference evidence="4 5" key="1">
    <citation type="submission" date="2024-09" db="EMBL/GenBank/DDBJ databases">
        <authorList>
            <person name="Sun Q."/>
            <person name="Mori K."/>
        </authorList>
    </citation>
    <scope>NUCLEOTIDE SEQUENCE [LARGE SCALE GENOMIC DNA]</scope>
    <source>
        <strain evidence="4 5">CCM 8545</strain>
    </source>
</reference>
<keyword evidence="5" id="KW-1185">Reference proteome</keyword>
<dbReference type="SUPFAM" id="SSF53098">
    <property type="entry name" value="Ribonuclease H-like"/>
    <property type="match status" value="1"/>
</dbReference>
<comment type="caution">
    <text evidence="4">The sequence shown here is derived from an EMBL/GenBank/DDBJ whole genome shotgun (WGS) entry which is preliminary data.</text>
</comment>
<evidence type="ECO:0000313" key="4">
    <source>
        <dbReference type="EMBL" id="MFC0181024.1"/>
    </source>
</evidence>
<gene>
    <name evidence="4" type="primary">istA</name>
    <name evidence="4" type="ORF">ACFFIT_13180</name>
</gene>
<dbReference type="Pfam" id="PF22483">
    <property type="entry name" value="Mu-transpos_C_2"/>
    <property type="match status" value="1"/>
</dbReference>
<dbReference type="InterPro" id="IPR036397">
    <property type="entry name" value="RNaseH_sf"/>
</dbReference>
<dbReference type="Pfam" id="PF00665">
    <property type="entry name" value="rve"/>
    <property type="match status" value="1"/>
</dbReference>
<dbReference type="Gene3D" id="3.30.420.10">
    <property type="entry name" value="Ribonuclease H-like superfamily/Ribonuclease H"/>
    <property type="match status" value="1"/>
</dbReference>
<dbReference type="PROSITE" id="PS50532">
    <property type="entry name" value="HTH_IS408"/>
    <property type="match status" value="1"/>
</dbReference>
<dbReference type="InterPro" id="IPR001584">
    <property type="entry name" value="Integrase_cat-core"/>
</dbReference>
<dbReference type="InterPro" id="IPR054353">
    <property type="entry name" value="IstA-like_C"/>
</dbReference>
<comment type="similarity">
    <text evidence="1">Belongs to the transposase IS21/IS408/IS1162 family.</text>
</comment>
<dbReference type="PANTHER" id="PTHR35004">
    <property type="entry name" value="TRANSPOSASE RV3428C-RELATED"/>
    <property type="match status" value="1"/>
</dbReference>
<name>A0ABV6CDG3_9GAMM</name>
<dbReference type="PROSITE" id="PS50994">
    <property type="entry name" value="INTEGRASE"/>
    <property type="match status" value="1"/>
</dbReference>
<dbReference type="Proteomes" id="UP001589758">
    <property type="component" value="Unassembled WGS sequence"/>
</dbReference>
<evidence type="ECO:0000259" key="2">
    <source>
        <dbReference type="PROSITE" id="PS50532"/>
    </source>
</evidence>
<feature type="non-terminal residue" evidence="4">
    <location>
        <position position="401"/>
    </location>
</feature>
<protein>
    <submittedName>
        <fullName evidence="4">IS21 family transposase</fullName>
    </submittedName>
</protein>
<proteinExistence type="inferred from homology"/>
<dbReference type="InterPro" id="IPR017895">
    <property type="entry name" value="HTH_IS408/IS1162_type"/>
</dbReference>
<dbReference type="EMBL" id="JBHLXE010000115">
    <property type="protein sequence ID" value="MFC0181024.1"/>
    <property type="molecule type" value="Genomic_DNA"/>
</dbReference>
<accession>A0ABV6CDG3</accession>
<evidence type="ECO:0000259" key="3">
    <source>
        <dbReference type="PROSITE" id="PS50994"/>
    </source>
</evidence>
<dbReference type="RefSeq" id="WP_385878393.1">
    <property type="nucleotide sequence ID" value="NZ_JBHLXE010000115.1"/>
</dbReference>
<evidence type="ECO:0000313" key="5">
    <source>
        <dbReference type="Proteomes" id="UP001589758"/>
    </source>
</evidence>
<feature type="domain" description="Integrase catalytic" evidence="3">
    <location>
        <begin position="132"/>
        <end position="325"/>
    </location>
</feature>
<dbReference type="PANTHER" id="PTHR35004:SF8">
    <property type="entry name" value="TRANSPOSASE RV3428C-RELATED"/>
    <property type="match status" value="1"/>
</dbReference>
<feature type="domain" description="HTH IS408-type" evidence="2">
    <location>
        <begin position="11"/>
        <end position="92"/>
    </location>
</feature>
<evidence type="ECO:0000256" key="1">
    <source>
        <dbReference type="ARBA" id="ARBA00009277"/>
    </source>
</evidence>
<organism evidence="4 5">
    <name type="scientific">Thorsellia kenyensis</name>
    <dbReference type="NCBI Taxonomy" id="1549888"/>
    <lineage>
        <taxon>Bacteria</taxon>
        <taxon>Pseudomonadati</taxon>
        <taxon>Pseudomonadota</taxon>
        <taxon>Gammaproteobacteria</taxon>
        <taxon>Enterobacterales</taxon>
        <taxon>Thorselliaceae</taxon>
        <taxon>Thorsellia</taxon>
    </lineage>
</organism>
<sequence length="401" mass="46183">MSTVPISMRKLKEILRLKFEAKLPHRKIAQSLSISASTVSYYVNRAGQLGITWPIPSDLNDRDLEQAFQSTQVKIKQPRYPVPDWVEIKNQLTNKTLTLQLLWDEYASKSTYHYSYPQFCRLYKQWLKKQKLSMRQHHIAGEKLFVDYCGPTVNIVDPTTHEIIKAQIFVAVMGASSYTYAEATYSQNLENWIMSHVRCFEFLGGVPAIIVPDNLKSAVTKASRYEPDLNPTYQQLAAYYGTTVLPTRPYKPKDKAKVEVAVQVVERWIIARLRHEAFYSLAQLNASIRALIDELNARPLQKRTDSRRSLFQSIDLPALQALPARPYVFTQVKKTRVPNDYHIEVEQHFYSVPYQLAKELVEVHISGQLVEIYHHGTLATRHPRQHQAGLHTTQLAHCPLV</sequence>